<sequence length="332" mass="35969">MANVAVNSQSPGLSHRNVPAKEQNANEKEETFRIKKRLTLVDGILLVTGMVIGSGIFISPKGVLFNTGSVGLALVIWVVCGIFSLIGGLCYAELGTTIPKFGGITIYLYEAFGPFVAFLHLWMMIVIEKPTSVAIIILVFADYILYPVFYECQSQLTRQLLAVAGVLFLSFVNVCSARWSVRLNNFLSYSKILATTIIIVTGLVYLAQGHATNFEKSFEGSTTSAGDIALAMYSGLWAYSGWTSLNVVSEEMKNVKRNLPLAVVYALIMITCIYLLTNIAYFTVMSPQELLVSNAVAVTFADSTLGVMAWIMPVFVALSTLGATNATIFGAG</sequence>
<dbReference type="InterPro" id="IPR002293">
    <property type="entry name" value="AA/rel_permease1"/>
</dbReference>
<evidence type="ECO:0000256" key="6">
    <source>
        <dbReference type="SAM" id="Phobius"/>
    </source>
</evidence>
<gene>
    <name evidence="8" type="primary">LOC100367721</name>
</gene>
<evidence type="ECO:0000313" key="7">
    <source>
        <dbReference type="Proteomes" id="UP000694865"/>
    </source>
</evidence>
<dbReference type="Proteomes" id="UP000694865">
    <property type="component" value="Unplaced"/>
</dbReference>
<protein>
    <submittedName>
        <fullName evidence="8">Y+L amino acid transporter 2-like</fullName>
    </submittedName>
</protein>
<reference evidence="8" key="1">
    <citation type="submission" date="2025-08" db="UniProtKB">
        <authorList>
            <consortium name="RefSeq"/>
        </authorList>
    </citation>
    <scope>IDENTIFICATION</scope>
    <source>
        <tissue evidence="8">Testes</tissue>
    </source>
</reference>
<feature type="transmembrane region" description="Helical" evidence="6">
    <location>
        <begin position="186"/>
        <end position="207"/>
    </location>
</feature>
<dbReference type="InterPro" id="IPR050598">
    <property type="entry name" value="AminoAcid_Transporter"/>
</dbReference>
<dbReference type="PANTHER" id="PTHR11785:SF528">
    <property type="entry name" value="AMINO ACID TRANSPORTER PROTEIN JHI-21"/>
    <property type="match status" value="1"/>
</dbReference>
<dbReference type="PANTHER" id="PTHR11785">
    <property type="entry name" value="AMINO ACID TRANSPORTER"/>
    <property type="match status" value="1"/>
</dbReference>
<name>A0ABM0GQ68_SACKO</name>
<feature type="transmembrane region" description="Helical" evidence="6">
    <location>
        <begin position="104"/>
        <end position="125"/>
    </location>
</feature>
<dbReference type="Pfam" id="PF13520">
    <property type="entry name" value="AA_permease_2"/>
    <property type="match status" value="1"/>
</dbReference>
<feature type="transmembrane region" description="Helical" evidence="6">
    <location>
        <begin position="38"/>
        <end position="58"/>
    </location>
</feature>
<keyword evidence="4 6" id="KW-0472">Membrane</keyword>
<evidence type="ECO:0000256" key="4">
    <source>
        <dbReference type="ARBA" id="ARBA00023136"/>
    </source>
</evidence>
<feature type="transmembrane region" description="Helical" evidence="6">
    <location>
        <begin position="70"/>
        <end position="92"/>
    </location>
</feature>
<keyword evidence="2 6" id="KW-0812">Transmembrane</keyword>
<accession>A0ABM0GQ68</accession>
<dbReference type="Gene3D" id="1.20.1740.10">
    <property type="entry name" value="Amino acid/polyamine transporter I"/>
    <property type="match status" value="1"/>
</dbReference>
<keyword evidence="3 6" id="KW-1133">Transmembrane helix</keyword>
<feature type="transmembrane region" description="Helical" evidence="6">
    <location>
        <begin position="262"/>
        <end position="284"/>
    </location>
</feature>
<keyword evidence="7" id="KW-1185">Reference proteome</keyword>
<dbReference type="GeneID" id="100367721"/>
<feature type="compositionally biased region" description="Polar residues" evidence="5">
    <location>
        <begin position="1"/>
        <end position="12"/>
    </location>
</feature>
<dbReference type="PIRSF" id="PIRSF006060">
    <property type="entry name" value="AA_transporter"/>
    <property type="match status" value="1"/>
</dbReference>
<feature type="transmembrane region" description="Helical" evidence="6">
    <location>
        <begin position="131"/>
        <end position="149"/>
    </location>
</feature>
<evidence type="ECO:0000256" key="1">
    <source>
        <dbReference type="ARBA" id="ARBA00004141"/>
    </source>
</evidence>
<feature type="transmembrane region" description="Helical" evidence="6">
    <location>
        <begin position="304"/>
        <end position="329"/>
    </location>
</feature>
<evidence type="ECO:0000256" key="2">
    <source>
        <dbReference type="ARBA" id="ARBA00022692"/>
    </source>
</evidence>
<feature type="non-terminal residue" evidence="8">
    <location>
        <position position="332"/>
    </location>
</feature>
<feature type="region of interest" description="Disordered" evidence="5">
    <location>
        <begin position="1"/>
        <end position="28"/>
    </location>
</feature>
<evidence type="ECO:0000313" key="8">
    <source>
        <dbReference type="RefSeq" id="XP_002734899.1"/>
    </source>
</evidence>
<proteinExistence type="predicted"/>
<evidence type="ECO:0000256" key="3">
    <source>
        <dbReference type="ARBA" id="ARBA00022989"/>
    </source>
</evidence>
<dbReference type="RefSeq" id="XP_002734899.1">
    <property type="nucleotide sequence ID" value="XM_002734853.1"/>
</dbReference>
<comment type="subcellular location">
    <subcellularLocation>
        <location evidence="1">Membrane</location>
        <topology evidence="1">Multi-pass membrane protein</topology>
    </subcellularLocation>
</comment>
<evidence type="ECO:0000256" key="5">
    <source>
        <dbReference type="SAM" id="MobiDB-lite"/>
    </source>
</evidence>
<organism evidence="7 8">
    <name type="scientific">Saccoglossus kowalevskii</name>
    <name type="common">Acorn worm</name>
    <dbReference type="NCBI Taxonomy" id="10224"/>
    <lineage>
        <taxon>Eukaryota</taxon>
        <taxon>Metazoa</taxon>
        <taxon>Hemichordata</taxon>
        <taxon>Enteropneusta</taxon>
        <taxon>Harrimaniidae</taxon>
        <taxon>Saccoglossus</taxon>
    </lineage>
</organism>